<name>G7HUK4_9CORY</name>
<gene>
    <name evidence="1" type="ORF">CCAS_01025</name>
</gene>
<evidence type="ECO:0000313" key="2">
    <source>
        <dbReference type="Proteomes" id="UP000004840"/>
    </source>
</evidence>
<comment type="caution">
    <text evidence="1">The sequence shown here is derived from an EMBL/GenBank/DDBJ whole genome shotgun (WGS) entry which is preliminary data.</text>
</comment>
<dbReference type="EMBL" id="CAFW01000011">
    <property type="protein sequence ID" value="CCE53822.1"/>
    <property type="molecule type" value="Genomic_DNA"/>
</dbReference>
<organism evidence="1 2">
    <name type="scientific">Corynebacterium casei UCMA 3821</name>
    <dbReference type="NCBI Taxonomy" id="1110505"/>
    <lineage>
        <taxon>Bacteria</taxon>
        <taxon>Bacillati</taxon>
        <taxon>Actinomycetota</taxon>
        <taxon>Actinomycetes</taxon>
        <taxon>Mycobacteriales</taxon>
        <taxon>Corynebacteriaceae</taxon>
        <taxon>Corynebacterium</taxon>
    </lineage>
</organism>
<sequence>MREGSKHTDRVIDDLFRELSGGNACIEHLAQDVAVELVSAHALGGG</sequence>
<proteinExistence type="predicted"/>
<dbReference type="AlphaFoldDB" id="G7HUK4"/>
<dbReference type="Proteomes" id="UP000004840">
    <property type="component" value="Unassembled WGS sequence"/>
</dbReference>
<reference evidence="1 2" key="1">
    <citation type="journal article" date="2012" name="J. Bacteriol.">
        <title>Genome Sequence of Corynebacterium casei UCMA 3821, Isolated from a Smear-Ripened Cheese.</title>
        <authorList>
            <person name="Monnet C."/>
            <person name="Loux V."/>
            <person name="Bento P."/>
            <person name="Gibrat J.F."/>
            <person name="Straub C."/>
            <person name="Bonnarme P."/>
            <person name="Landaud S."/>
            <person name="Irlinger F."/>
        </authorList>
    </citation>
    <scope>NUCLEOTIDE SEQUENCE [LARGE SCALE GENOMIC DNA]</scope>
    <source>
        <strain evidence="1 2">UCMA 3821</strain>
    </source>
</reference>
<protein>
    <submittedName>
        <fullName evidence="1">Uncharacterized protein</fullName>
    </submittedName>
</protein>
<evidence type="ECO:0000313" key="1">
    <source>
        <dbReference type="EMBL" id="CCE53822.1"/>
    </source>
</evidence>
<accession>G7HUK4</accession>